<sequence length="577" mass="58739">MVLLRSRMRHGEVGLIVLASVVGAATGLLVAGIGRASWSIQAALFALSPTERLSGSTGLHRPLALLAPAAGGLALALLGLLIARIAPRTRQPVDPIEANALHGGRIPARDGIEVVAQNVLSNGAGASVGLEAGYTQAGATAAALFGEWLGLRRSDLRLLVGCGAAAAISAAFGAPLTGAFYAFELVIGTYSLAGFLPVVTAALAADGVISALNGPPVALLIGEVAPIGPGFYPMSLLLGVVAGLVAIGIMRAVGIVETLLRPVPGFFRPMVGGLVVGLLALTATRAVLGAGHGALHLVLDLDLSLKALLVLLVAKAAASAISVGAGFRGGLFFASLLLGAVLGRVGGELAAALGARPEVLDAGLWATAGMAAFGAAIVGAPLAMTFLVIETTGAFAPALAVLPAVAAAALTVRRLFGFSFATWRFHLRGEAIRSAHDIGWVRDLTVGRLMRHDPRTAPLGMSVADFRAAFPLGSTTRVVMLDQAGHYAGIVLVSEAHALPEDGPGLDTLLHHQNAVLTESMDAKAAMALFDASGAEALAVVAPVTSRVTGLLTEAHLLRRYGEELERRRQDETGLNG</sequence>
<reference evidence="11" key="3">
    <citation type="journal article" date="2021" name="Syst. Appl. Microbiol.">
        <title>Roseomonas hellenica sp. nov., isolated from roots of wild-growing Alkanna tinctoria.</title>
        <authorList>
            <person name="Rat A."/>
            <person name="Naranjo H.D."/>
            <person name="Lebbe L."/>
            <person name="Cnockaert M."/>
            <person name="Krigas N."/>
            <person name="Grigoriadou K."/>
            <person name="Maloupa E."/>
            <person name="Willems A."/>
        </authorList>
    </citation>
    <scope>NUCLEOTIDE SEQUENCE</scope>
    <source>
        <strain evidence="11">LMG 31161</strain>
    </source>
</reference>
<feature type="transmembrane region" description="Helical" evidence="10">
    <location>
        <begin position="331"/>
        <end position="352"/>
    </location>
</feature>
<keyword evidence="3 10" id="KW-0812">Transmembrane</keyword>
<dbReference type="Gene3D" id="1.10.3080.10">
    <property type="entry name" value="Clc chloride channel"/>
    <property type="match status" value="1"/>
</dbReference>
<evidence type="ECO:0000256" key="9">
    <source>
        <dbReference type="ARBA" id="ARBA00023303"/>
    </source>
</evidence>
<dbReference type="InterPro" id="IPR014743">
    <property type="entry name" value="Cl-channel_core"/>
</dbReference>
<accession>A0A9X9WKI8</accession>
<keyword evidence="13" id="KW-1185">Reference proteome</keyword>
<dbReference type="Proteomes" id="UP000746741">
    <property type="component" value="Unassembled WGS sequence"/>
</dbReference>
<feature type="transmembrane region" description="Helical" evidence="10">
    <location>
        <begin position="395"/>
        <end position="416"/>
    </location>
</feature>
<keyword evidence="6 10" id="KW-0472">Membrane</keyword>
<evidence type="ECO:0000313" key="14">
    <source>
        <dbReference type="Proteomes" id="UP001138708"/>
    </source>
</evidence>
<dbReference type="EMBL" id="JAAVUP010000015">
    <property type="protein sequence ID" value="NKE19900.1"/>
    <property type="molecule type" value="Genomic_DNA"/>
</dbReference>
<dbReference type="Proteomes" id="UP001138708">
    <property type="component" value="Unassembled WGS sequence"/>
</dbReference>
<evidence type="ECO:0000256" key="5">
    <source>
        <dbReference type="ARBA" id="ARBA00023065"/>
    </source>
</evidence>
<reference evidence="11" key="1">
    <citation type="submission" date="2020-01" db="EMBL/GenBank/DDBJ databases">
        <authorList>
            <person name="Rat A."/>
        </authorList>
    </citation>
    <scope>NUCLEOTIDE SEQUENCE</scope>
    <source>
        <strain evidence="11">LMG 31161</strain>
    </source>
</reference>
<keyword evidence="2" id="KW-0813">Transport</keyword>
<keyword evidence="8" id="KW-0868">Chloride</keyword>
<reference evidence="12 13" key="2">
    <citation type="submission" date="2020-02" db="EMBL/GenBank/DDBJ databases">
        <authorList>
            <person name="Sun Q."/>
            <person name="Inoue M."/>
        </authorList>
    </citation>
    <scope>NUCLEOTIDE SEQUENCE [LARGE SCALE GENOMIC DNA]</scope>
    <source>
        <strain evidence="12 13">KCTC 22478</strain>
    </source>
</reference>
<feature type="transmembrane region" description="Helical" evidence="10">
    <location>
        <begin position="270"/>
        <end position="295"/>
    </location>
</feature>
<gene>
    <name evidence="12" type="ORF">GWK15_23295</name>
    <name evidence="11" type="ORF">GXW75_16440</name>
</gene>
<evidence type="ECO:0000256" key="3">
    <source>
        <dbReference type="ARBA" id="ARBA00022692"/>
    </source>
</evidence>
<evidence type="ECO:0000256" key="10">
    <source>
        <dbReference type="SAM" id="Phobius"/>
    </source>
</evidence>
<dbReference type="InterPro" id="IPR050368">
    <property type="entry name" value="ClC-type_chloride_channel"/>
</dbReference>
<evidence type="ECO:0000313" key="11">
    <source>
        <dbReference type="EMBL" id="MBR0660848.1"/>
    </source>
</evidence>
<keyword evidence="5" id="KW-0406">Ion transport</keyword>
<feature type="transmembrane region" description="Helical" evidence="10">
    <location>
        <begin position="158"/>
        <end position="183"/>
    </location>
</feature>
<feature type="transmembrane region" description="Helical" evidence="10">
    <location>
        <begin position="307"/>
        <end position="325"/>
    </location>
</feature>
<feature type="transmembrane region" description="Helical" evidence="10">
    <location>
        <begin position="230"/>
        <end position="250"/>
    </location>
</feature>
<keyword evidence="7" id="KW-0869">Chloride channel</keyword>
<dbReference type="GO" id="GO:0034707">
    <property type="term" value="C:chloride channel complex"/>
    <property type="evidence" value="ECO:0007669"/>
    <property type="project" value="UniProtKB-KW"/>
</dbReference>
<dbReference type="SUPFAM" id="SSF54631">
    <property type="entry name" value="CBS-domain pair"/>
    <property type="match status" value="1"/>
</dbReference>
<proteinExistence type="predicted"/>
<feature type="transmembrane region" description="Helical" evidence="10">
    <location>
        <begin position="364"/>
        <end position="389"/>
    </location>
</feature>
<dbReference type="CDD" id="cd00400">
    <property type="entry name" value="Voltage_gated_ClC"/>
    <property type="match status" value="1"/>
</dbReference>
<feature type="transmembrane region" description="Helical" evidence="10">
    <location>
        <begin position="66"/>
        <end position="86"/>
    </location>
</feature>
<evidence type="ECO:0000256" key="6">
    <source>
        <dbReference type="ARBA" id="ARBA00023136"/>
    </source>
</evidence>
<comment type="caution">
    <text evidence="11">The sequence shown here is derived from an EMBL/GenBank/DDBJ whole genome shotgun (WGS) entry which is preliminary data.</text>
</comment>
<keyword evidence="4 10" id="KW-1133">Transmembrane helix</keyword>
<dbReference type="AlphaFoldDB" id="A0A9X9WKI8"/>
<evidence type="ECO:0000256" key="7">
    <source>
        <dbReference type="ARBA" id="ARBA00023173"/>
    </source>
</evidence>
<dbReference type="InterPro" id="IPR001807">
    <property type="entry name" value="ClC"/>
</dbReference>
<evidence type="ECO:0000256" key="4">
    <source>
        <dbReference type="ARBA" id="ARBA00022989"/>
    </source>
</evidence>
<name>A0A9X9WKI8_9PROT</name>
<evidence type="ECO:0000313" key="12">
    <source>
        <dbReference type="EMBL" id="NKE19900.1"/>
    </source>
</evidence>
<evidence type="ECO:0000313" key="13">
    <source>
        <dbReference type="Proteomes" id="UP000746741"/>
    </source>
</evidence>
<dbReference type="GO" id="GO:0005254">
    <property type="term" value="F:chloride channel activity"/>
    <property type="evidence" value="ECO:0007669"/>
    <property type="project" value="UniProtKB-KW"/>
</dbReference>
<keyword evidence="9" id="KW-0407">Ion channel</keyword>
<dbReference type="PRINTS" id="PR00762">
    <property type="entry name" value="CLCHANNEL"/>
</dbReference>
<dbReference type="SUPFAM" id="SSF81340">
    <property type="entry name" value="Clc chloride channel"/>
    <property type="match status" value="1"/>
</dbReference>
<evidence type="ECO:0000256" key="8">
    <source>
        <dbReference type="ARBA" id="ARBA00023214"/>
    </source>
</evidence>
<evidence type="ECO:0000256" key="1">
    <source>
        <dbReference type="ARBA" id="ARBA00004141"/>
    </source>
</evidence>
<dbReference type="PANTHER" id="PTHR43427:SF6">
    <property type="entry name" value="CHLORIDE CHANNEL PROTEIN CLC-E"/>
    <property type="match status" value="1"/>
</dbReference>
<dbReference type="Pfam" id="PF00654">
    <property type="entry name" value="Voltage_CLC"/>
    <property type="match status" value="1"/>
</dbReference>
<dbReference type="PANTHER" id="PTHR43427">
    <property type="entry name" value="CHLORIDE CHANNEL PROTEIN CLC-E"/>
    <property type="match status" value="1"/>
</dbReference>
<comment type="subcellular location">
    <subcellularLocation>
        <location evidence="1">Membrane</location>
        <topology evidence="1">Multi-pass membrane protein</topology>
    </subcellularLocation>
</comment>
<protein>
    <submittedName>
        <fullName evidence="11">Chloride channel protein</fullName>
    </submittedName>
</protein>
<organism evidence="11 14">
    <name type="scientific">Neoroseomonas oryzicola</name>
    <dbReference type="NCBI Taxonomy" id="535904"/>
    <lineage>
        <taxon>Bacteria</taxon>
        <taxon>Pseudomonadati</taxon>
        <taxon>Pseudomonadota</taxon>
        <taxon>Alphaproteobacteria</taxon>
        <taxon>Acetobacterales</taxon>
        <taxon>Acetobacteraceae</taxon>
        <taxon>Neoroseomonas</taxon>
    </lineage>
</organism>
<evidence type="ECO:0000256" key="2">
    <source>
        <dbReference type="ARBA" id="ARBA00022448"/>
    </source>
</evidence>
<dbReference type="EMBL" id="JAAEDK010000039">
    <property type="protein sequence ID" value="MBR0660848.1"/>
    <property type="molecule type" value="Genomic_DNA"/>
</dbReference>
<dbReference type="InterPro" id="IPR046342">
    <property type="entry name" value="CBS_dom_sf"/>
</dbReference>